<evidence type="ECO:0000256" key="15">
    <source>
        <dbReference type="SAM" id="MobiDB-lite"/>
    </source>
</evidence>
<evidence type="ECO:0000313" key="20">
    <source>
        <dbReference type="Proteomes" id="UP001232148"/>
    </source>
</evidence>
<keyword evidence="7 16" id="KW-0812">Transmembrane</keyword>
<comment type="similarity">
    <text evidence="4">Belongs to the RBT5 family.</text>
</comment>
<dbReference type="AlphaFoldDB" id="A0AAD9HSU0"/>
<feature type="transmembrane region" description="Helical" evidence="16">
    <location>
        <begin position="107"/>
        <end position="128"/>
    </location>
</feature>
<dbReference type="EMBL" id="MU842813">
    <property type="protein sequence ID" value="KAK2034625.1"/>
    <property type="molecule type" value="Genomic_DNA"/>
</dbReference>
<name>A0AAD9HSU0_9PEZI</name>
<feature type="disulfide bond" evidence="14">
    <location>
        <begin position="40"/>
        <end position="80"/>
    </location>
</feature>
<dbReference type="InterPro" id="IPR008427">
    <property type="entry name" value="Extracellular_membr_CFEM_dom"/>
</dbReference>
<dbReference type="Pfam" id="PF20684">
    <property type="entry name" value="Fung_rhodopsin"/>
    <property type="match status" value="1"/>
</dbReference>
<evidence type="ECO:0000256" key="5">
    <source>
        <dbReference type="ARBA" id="ARBA00022525"/>
    </source>
</evidence>
<evidence type="ECO:0000256" key="13">
    <source>
        <dbReference type="ARBA" id="ARBA00038359"/>
    </source>
</evidence>
<keyword evidence="11 14" id="KW-1015">Disulfide bond</keyword>
<feature type="disulfide bond" evidence="14">
    <location>
        <begin position="44"/>
        <end position="75"/>
    </location>
</feature>
<comment type="subcellular location">
    <subcellularLocation>
        <location evidence="2">Membrane</location>
        <topology evidence="2">Lipid-anchor</topology>
        <topology evidence="2">GPI-anchor</topology>
    </subcellularLocation>
    <subcellularLocation>
        <location evidence="1">Membrane</location>
        <topology evidence="1">Multi-pass membrane protein</topology>
    </subcellularLocation>
    <subcellularLocation>
        <location evidence="3">Secreted</location>
    </subcellularLocation>
</comment>
<keyword evidence="9 16" id="KW-1133">Transmembrane helix</keyword>
<evidence type="ECO:0000256" key="16">
    <source>
        <dbReference type="SAM" id="Phobius"/>
    </source>
</evidence>
<accession>A0AAD9HSU0</accession>
<evidence type="ECO:0000256" key="14">
    <source>
        <dbReference type="PROSITE-ProRule" id="PRU01356"/>
    </source>
</evidence>
<feature type="chain" id="PRO_5041995710" description="CFEM domain-containing protein" evidence="17">
    <location>
        <begin position="25"/>
        <end position="485"/>
    </location>
</feature>
<dbReference type="Pfam" id="PF05730">
    <property type="entry name" value="CFEM"/>
    <property type="match status" value="1"/>
</dbReference>
<protein>
    <recommendedName>
        <fullName evidence="18">CFEM domain-containing protein</fullName>
    </recommendedName>
</protein>
<evidence type="ECO:0000256" key="10">
    <source>
        <dbReference type="ARBA" id="ARBA00023136"/>
    </source>
</evidence>
<keyword evidence="6" id="KW-0336">GPI-anchor</keyword>
<sequence length="485" mass="53445">MRSLVSLTFMVSALPIMLVPFAEAQKVNSITDAASQLPTCAAACILPAIQASPCGSTNVTCICSDSQFATTAENCITSACSIKDALHTKGVFATTCGNPVRDRSSTYALLTWVVLGLTTSVVAARLAYNFFASTEFGLDDLFTFLAYLAVVPSFVINLVGLVPAGIGKDLWTLTPKQIENFGFWFYILEPMYFVQLGLVKMALLCFYMRVFDRTVIRKTLWGTVAFNAINTVVFTIVAIFQCTPISYYWTKWSGETQGSCIDINGLAWAFAIIGIVLDAWMLYLSLSMIRTLFLHWWKKLAVALMFCVGALVTIISIIRLQSLVRFAKSMNPTWDQYDVAFWSVIEVPIGIICCCMPTIRLILIKTFPSLFRKFDRHYNSNKHSDPSSKGNQNLGHDRTLRVAASNSLTTKLLPVLQSTKGTTDTQNLALNTYDFLSSHGTKDLETGSVKDCNSPTSHSSSGVSCHESSSQRYPEITESNIGQGI</sequence>
<comment type="similarity">
    <text evidence="13">Belongs to the SAT4 family.</text>
</comment>
<keyword evidence="6" id="KW-0325">Glycoprotein</keyword>
<evidence type="ECO:0000256" key="11">
    <source>
        <dbReference type="ARBA" id="ARBA00023157"/>
    </source>
</evidence>
<gene>
    <name evidence="19" type="ORF">LX32DRAFT_551651</name>
</gene>
<dbReference type="SMART" id="SM00747">
    <property type="entry name" value="CFEM"/>
    <property type="match status" value="1"/>
</dbReference>
<feature type="transmembrane region" description="Helical" evidence="16">
    <location>
        <begin position="220"/>
        <end position="247"/>
    </location>
</feature>
<feature type="transmembrane region" description="Helical" evidence="16">
    <location>
        <begin position="340"/>
        <end position="363"/>
    </location>
</feature>
<dbReference type="PROSITE" id="PS52012">
    <property type="entry name" value="CFEM"/>
    <property type="match status" value="1"/>
</dbReference>
<keyword evidence="10 16" id="KW-0472">Membrane</keyword>
<keyword evidence="8 17" id="KW-0732">Signal</keyword>
<dbReference type="InterPro" id="IPR052337">
    <property type="entry name" value="SAT4-like"/>
</dbReference>
<feature type="domain" description="CFEM" evidence="18">
    <location>
        <begin position="12"/>
        <end position="123"/>
    </location>
</feature>
<keyword evidence="12" id="KW-0449">Lipoprotein</keyword>
<dbReference type="GO" id="GO:0005576">
    <property type="term" value="C:extracellular region"/>
    <property type="evidence" value="ECO:0007669"/>
    <property type="project" value="UniProtKB-SubCell"/>
</dbReference>
<feature type="disulfide bond" evidence="14">
    <location>
        <begin position="54"/>
        <end position="61"/>
    </location>
</feature>
<dbReference type="Proteomes" id="UP001232148">
    <property type="component" value="Unassembled WGS sequence"/>
</dbReference>
<organism evidence="19 20">
    <name type="scientific">Colletotrichum zoysiae</name>
    <dbReference type="NCBI Taxonomy" id="1216348"/>
    <lineage>
        <taxon>Eukaryota</taxon>
        <taxon>Fungi</taxon>
        <taxon>Dikarya</taxon>
        <taxon>Ascomycota</taxon>
        <taxon>Pezizomycotina</taxon>
        <taxon>Sordariomycetes</taxon>
        <taxon>Hypocreomycetidae</taxon>
        <taxon>Glomerellales</taxon>
        <taxon>Glomerellaceae</taxon>
        <taxon>Colletotrichum</taxon>
        <taxon>Colletotrichum graminicola species complex</taxon>
    </lineage>
</organism>
<proteinExistence type="inferred from homology"/>
<evidence type="ECO:0000256" key="2">
    <source>
        <dbReference type="ARBA" id="ARBA00004589"/>
    </source>
</evidence>
<evidence type="ECO:0000256" key="7">
    <source>
        <dbReference type="ARBA" id="ARBA00022692"/>
    </source>
</evidence>
<evidence type="ECO:0000256" key="17">
    <source>
        <dbReference type="SAM" id="SignalP"/>
    </source>
</evidence>
<evidence type="ECO:0000256" key="4">
    <source>
        <dbReference type="ARBA" id="ARBA00010031"/>
    </source>
</evidence>
<evidence type="ECO:0000256" key="8">
    <source>
        <dbReference type="ARBA" id="ARBA00022729"/>
    </source>
</evidence>
<feature type="region of interest" description="Disordered" evidence="15">
    <location>
        <begin position="446"/>
        <end position="485"/>
    </location>
</feature>
<comment type="caution">
    <text evidence="14">Lacks conserved residue(s) required for the propagation of feature annotation.</text>
</comment>
<keyword evidence="5" id="KW-0964">Secreted</keyword>
<dbReference type="GO" id="GO:0098552">
    <property type="term" value="C:side of membrane"/>
    <property type="evidence" value="ECO:0007669"/>
    <property type="project" value="UniProtKB-KW"/>
</dbReference>
<evidence type="ECO:0000259" key="18">
    <source>
        <dbReference type="PROSITE" id="PS52012"/>
    </source>
</evidence>
<feature type="transmembrane region" description="Helical" evidence="16">
    <location>
        <begin position="140"/>
        <end position="163"/>
    </location>
</feature>
<feature type="signal peptide" evidence="17">
    <location>
        <begin position="1"/>
        <end position="24"/>
    </location>
</feature>
<evidence type="ECO:0000256" key="9">
    <source>
        <dbReference type="ARBA" id="ARBA00022989"/>
    </source>
</evidence>
<evidence type="ECO:0000256" key="6">
    <source>
        <dbReference type="ARBA" id="ARBA00022622"/>
    </source>
</evidence>
<feature type="transmembrane region" description="Helical" evidence="16">
    <location>
        <begin position="300"/>
        <end position="320"/>
    </location>
</feature>
<feature type="transmembrane region" description="Helical" evidence="16">
    <location>
        <begin position="183"/>
        <end position="208"/>
    </location>
</feature>
<keyword evidence="20" id="KW-1185">Reference proteome</keyword>
<reference evidence="19" key="1">
    <citation type="submission" date="2021-06" db="EMBL/GenBank/DDBJ databases">
        <title>Comparative genomics, transcriptomics and evolutionary studies reveal genomic signatures of adaptation to plant cell wall in hemibiotrophic fungi.</title>
        <authorList>
            <consortium name="DOE Joint Genome Institute"/>
            <person name="Baroncelli R."/>
            <person name="Diaz J.F."/>
            <person name="Benocci T."/>
            <person name="Peng M."/>
            <person name="Battaglia E."/>
            <person name="Haridas S."/>
            <person name="Andreopoulos W."/>
            <person name="Labutti K."/>
            <person name="Pangilinan J."/>
            <person name="Floch G.L."/>
            <person name="Makela M.R."/>
            <person name="Henrissat B."/>
            <person name="Grigoriev I.V."/>
            <person name="Crouch J.A."/>
            <person name="De Vries R.P."/>
            <person name="Sukno S.A."/>
            <person name="Thon M.R."/>
        </authorList>
    </citation>
    <scope>NUCLEOTIDE SEQUENCE</scope>
    <source>
        <strain evidence="19">MAFF235873</strain>
    </source>
</reference>
<evidence type="ECO:0000256" key="3">
    <source>
        <dbReference type="ARBA" id="ARBA00004613"/>
    </source>
</evidence>
<evidence type="ECO:0000256" key="12">
    <source>
        <dbReference type="ARBA" id="ARBA00023288"/>
    </source>
</evidence>
<dbReference type="PANTHER" id="PTHR33048">
    <property type="entry name" value="PTH11-LIKE INTEGRAL MEMBRANE PROTEIN (AFU_ORTHOLOGUE AFUA_5G11245)"/>
    <property type="match status" value="1"/>
</dbReference>
<evidence type="ECO:0000313" key="19">
    <source>
        <dbReference type="EMBL" id="KAK2034625.1"/>
    </source>
</evidence>
<dbReference type="InterPro" id="IPR049326">
    <property type="entry name" value="Rhodopsin_dom_fungi"/>
</dbReference>
<comment type="caution">
    <text evidence="19">The sequence shown here is derived from an EMBL/GenBank/DDBJ whole genome shotgun (WGS) entry which is preliminary data.</text>
</comment>
<evidence type="ECO:0000256" key="1">
    <source>
        <dbReference type="ARBA" id="ARBA00004141"/>
    </source>
</evidence>
<feature type="transmembrane region" description="Helical" evidence="16">
    <location>
        <begin position="267"/>
        <end position="288"/>
    </location>
</feature>
<dbReference type="PANTHER" id="PTHR33048:SF143">
    <property type="entry name" value="EXTRACELLULAR MEMBRANE PROTEIN CFEM DOMAIN-CONTAINING PROTEIN-RELATED"/>
    <property type="match status" value="1"/>
</dbReference>
<feature type="compositionally biased region" description="Low complexity" evidence="15">
    <location>
        <begin position="454"/>
        <end position="470"/>
    </location>
</feature>
<feature type="disulfide bond" evidence="14">
    <location>
        <begin position="63"/>
        <end position="96"/>
    </location>
</feature>